<sequence length="42" mass="4818">MKIQLKYELLSEEFMELEVDHGVNDDAKYGQKRTQALEAGSC</sequence>
<name>A0ABV5WLJ5_9BACI</name>
<keyword evidence="2" id="KW-1185">Reference proteome</keyword>
<accession>A0ABV5WLJ5</accession>
<evidence type="ECO:0000313" key="2">
    <source>
        <dbReference type="Proteomes" id="UP001589609"/>
    </source>
</evidence>
<organism evidence="1 2">
    <name type="scientific">Ectobacillus funiculus</name>
    <dbReference type="NCBI Taxonomy" id="137993"/>
    <lineage>
        <taxon>Bacteria</taxon>
        <taxon>Bacillati</taxon>
        <taxon>Bacillota</taxon>
        <taxon>Bacilli</taxon>
        <taxon>Bacillales</taxon>
        <taxon>Bacillaceae</taxon>
        <taxon>Ectobacillus</taxon>
    </lineage>
</organism>
<evidence type="ECO:0000313" key="1">
    <source>
        <dbReference type="EMBL" id="MFB9760956.1"/>
    </source>
</evidence>
<dbReference type="Proteomes" id="UP001589609">
    <property type="component" value="Unassembled WGS sequence"/>
</dbReference>
<dbReference type="RefSeq" id="WP_379951228.1">
    <property type="nucleotide sequence ID" value="NZ_JBHMAF010000180.1"/>
</dbReference>
<proteinExistence type="predicted"/>
<dbReference type="EMBL" id="JBHMAF010000180">
    <property type="protein sequence ID" value="MFB9760956.1"/>
    <property type="molecule type" value="Genomic_DNA"/>
</dbReference>
<comment type="caution">
    <text evidence="1">The sequence shown here is derived from an EMBL/GenBank/DDBJ whole genome shotgun (WGS) entry which is preliminary data.</text>
</comment>
<reference evidence="1 2" key="1">
    <citation type="submission" date="2024-09" db="EMBL/GenBank/DDBJ databases">
        <authorList>
            <person name="Sun Q."/>
            <person name="Mori K."/>
        </authorList>
    </citation>
    <scope>NUCLEOTIDE SEQUENCE [LARGE SCALE GENOMIC DNA]</scope>
    <source>
        <strain evidence="1 2">JCM 11201</strain>
    </source>
</reference>
<protein>
    <submittedName>
        <fullName evidence="1">Uncharacterized protein</fullName>
    </submittedName>
</protein>
<gene>
    <name evidence="1" type="ORF">ACFFMS_22025</name>
</gene>